<evidence type="ECO:0000259" key="6">
    <source>
        <dbReference type="PROSITE" id="PS50893"/>
    </source>
</evidence>
<dbReference type="PATRIC" id="fig|1423778.4.peg.304"/>
<dbReference type="KEGG" id="lol:LACOL_1408"/>
<keyword evidence="1" id="KW-0677">Repeat</keyword>
<dbReference type="PANTHER" id="PTHR42855">
    <property type="entry name" value="ABC TRANSPORTER ATP-BINDING SUBUNIT"/>
    <property type="match status" value="1"/>
</dbReference>
<dbReference type="InterPro" id="IPR027417">
    <property type="entry name" value="P-loop_NTPase"/>
</dbReference>
<dbReference type="SUPFAM" id="SSF52540">
    <property type="entry name" value="P-loop containing nucleoside triphosphate hydrolases"/>
    <property type="match status" value="2"/>
</dbReference>
<dbReference type="EMBL" id="AZFE01000003">
    <property type="protein sequence ID" value="KRL57814.1"/>
    <property type="molecule type" value="Genomic_DNA"/>
</dbReference>
<dbReference type="InterPro" id="IPR037118">
    <property type="entry name" value="Val-tRNA_synth_C_sf"/>
</dbReference>
<dbReference type="GO" id="GO:0005524">
    <property type="term" value="F:ATP binding"/>
    <property type="evidence" value="ECO:0007669"/>
    <property type="project" value="UniProtKB-KW"/>
</dbReference>
<organism evidence="7 8">
    <name type="scientific">Paucilactobacillus oligofermentans DSM 15707 = LMG 22743</name>
    <dbReference type="NCBI Taxonomy" id="1423778"/>
    <lineage>
        <taxon>Bacteria</taxon>
        <taxon>Bacillati</taxon>
        <taxon>Bacillota</taxon>
        <taxon>Bacilli</taxon>
        <taxon>Lactobacillales</taxon>
        <taxon>Lactobacillaceae</taxon>
        <taxon>Paucilactobacillus</taxon>
    </lineage>
</organism>
<dbReference type="STRING" id="1423778.FC70_GL000285"/>
<dbReference type="Proteomes" id="UP000051697">
    <property type="component" value="Unassembled WGS sequence"/>
</dbReference>
<feature type="domain" description="ABC transporter" evidence="6">
    <location>
        <begin position="4"/>
        <end position="260"/>
    </location>
</feature>
<accession>A0A0R1RLU1</accession>
<dbReference type="FunFam" id="3.40.50.300:FF:000011">
    <property type="entry name" value="Putative ABC transporter ATP-binding component"/>
    <property type="match status" value="1"/>
</dbReference>
<comment type="caution">
    <text evidence="7">The sequence shown here is derived from an EMBL/GenBank/DDBJ whole genome shotgun (WGS) entry which is preliminary data.</text>
</comment>
<dbReference type="InterPro" id="IPR003593">
    <property type="entry name" value="AAA+_ATPase"/>
</dbReference>
<keyword evidence="4" id="KW-0175">Coiled coil</keyword>
<dbReference type="SMART" id="SM00382">
    <property type="entry name" value="AAA"/>
    <property type="match status" value="2"/>
</dbReference>
<dbReference type="Pfam" id="PF12848">
    <property type="entry name" value="ABC_tran_Xtn"/>
    <property type="match status" value="1"/>
</dbReference>
<evidence type="ECO:0000313" key="7">
    <source>
        <dbReference type="EMBL" id="KRL57814.1"/>
    </source>
</evidence>
<feature type="compositionally biased region" description="Polar residues" evidence="5">
    <location>
        <begin position="542"/>
        <end position="554"/>
    </location>
</feature>
<evidence type="ECO:0000256" key="1">
    <source>
        <dbReference type="ARBA" id="ARBA00022737"/>
    </source>
</evidence>
<dbReference type="FunFam" id="3.40.50.300:FF:000309">
    <property type="entry name" value="ABC transporter ATP-binding protein"/>
    <property type="match status" value="1"/>
</dbReference>
<dbReference type="PANTHER" id="PTHR42855:SF2">
    <property type="entry name" value="DRUG RESISTANCE ABC TRANSPORTER,ATP-BINDING PROTEIN"/>
    <property type="match status" value="1"/>
</dbReference>
<dbReference type="Gene3D" id="3.40.50.300">
    <property type="entry name" value="P-loop containing nucleotide triphosphate hydrolases"/>
    <property type="match status" value="2"/>
</dbReference>
<dbReference type="InterPro" id="IPR032781">
    <property type="entry name" value="ABC_tran_Xtn"/>
</dbReference>
<evidence type="ECO:0000256" key="2">
    <source>
        <dbReference type="ARBA" id="ARBA00022741"/>
    </source>
</evidence>
<dbReference type="OrthoDB" id="9760950at2"/>
<proteinExistence type="predicted"/>
<feature type="region of interest" description="Disordered" evidence="5">
    <location>
        <begin position="542"/>
        <end position="565"/>
    </location>
</feature>
<dbReference type="GO" id="GO:0016887">
    <property type="term" value="F:ATP hydrolysis activity"/>
    <property type="evidence" value="ECO:0007669"/>
    <property type="project" value="InterPro"/>
</dbReference>
<evidence type="ECO:0000256" key="5">
    <source>
        <dbReference type="SAM" id="MobiDB-lite"/>
    </source>
</evidence>
<feature type="domain" description="ABC transporter" evidence="6">
    <location>
        <begin position="328"/>
        <end position="541"/>
    </location>
</feature>
<evidence type="ECO:0000313" key="8">
    <source>
        <dbReference type="Proteomes" id="UP000051697"/>
    </source>
</evidence>
<dbReference type="AlphaFoldDB" id="A0A0R1RLU1"/>
<sequence>MIILQTQNVARRFGSEYLFKNINLQIQDRSRMALVGRNGAGKTTLLKMLAQITQPDDGEISTKKDTTIGYLAQDQGLDSSLTIWDELDTVYTDLHEQERKIHALEAKMATLDTATTEYANVLHSYDLMQSNFATNGGFEFESQMRGVLNGFGFSNDYHTPVSSLSGGQKTKLALAKLLLQKPNLLILDEPTNHLDMTILGWLEDFLKSYSGSLLIVSHDRYFLDRVVNEVYDMSQGTLKHYTGNYSKFMDLKADDLKIEMKHYEHQQAEINKLEDFVNRNIVRASTTKRAQARRKQLDKMEVMDRPTTDDESIHFTFKQDSPSGNIVLQTTNLKIGYDSKKIAGPIDFELRKPNRLGVIGPNGIGKSTMIRTILSMIPKIDGDIKLGANVKIGYYDQEQQVLHPNKTVLQEIWDDYPTVDEREIRTLLGSFLFIGDDVFKTVSSLSGGEKARLQLTKLSFEHSNFLVLDEPTNHLDIDSREVLEHAINEFDGTVLFISHDRYFINQVATQILSVSPDDSQVFEGDYDDYLAELEKNVVTEQVSTSDAKVSSTNYQQSKEQQRERRKLERQVEQLENEMNDLETKKSAIELQMADPDNASDGTKLGDLQLELNELTDKLDIAEINWTEAAEELEQFT</sequence>
<dbReference type="Pfam" id="PF16326">
    <property type="entry name" value="ABC_tran_CTD"/>
    <property type="match status" value="1"/>
</dbReference>
<dbReference type="GO" id="GO:0003677">
    <property type="term" value="F:DNA binding"/>
    <property type="evidence" value="ECO:0007669"/>
    <property type="project" value="InterPro"/>
</dbReference>
<dbReference type="PROSITE" id="PS50893">
    <property type="entry name" value="ABC_TRANSPORTER_2"/>
    <property type="match status" value="2"/>
</dbReference>
<keyword evidence="8" id="KW-1185">Reference proteome</keyword>
<keyword evidence="2" id="KW-0547">Nucleotide-binding</keyword>
<reference evidence="7 8" key="1">
    <citation type="journal article" date="2015" name="Genome Announc.">
        <title>Expanding the biotechnology potential of lactobacilli through comparative genomics of 213 strains and associated genera.</title>
        <authorList>
            <person name="Sun Z."/>
            <person name="Harris H.M."/>
            <person name="McCann A."/>
            <person name="Guo C."/>
            <person name="Argimon S."/>
            <person name="Zhang W."/>
            <person name="Yang X."/>
            <person name="Jeffery I.B."/>
            <person name="Cooney J.C."/>
            <person name="Kagawa T.F."/>
            <person name="Liu W."/>
            <person name="Song Y."/>
            <person name="Salvetti E."/>
            <person name="Wrobel A."/>
            <person name="Rasinkangas P."/>
            <person name="Parkhill J."/>
            <person name="Rea M.C."/>
            <person name="O'Sullivan O."/>
            <person name="Ritari J."/>
            <person name="Douillard F.P."/>
            <person name="Paul Ross R."/>
            <person name="Yang R."/>
            <person name="Briner A.E."/>
            <person name="Felis G.E."/>
            <person name="de Vos W.M."/>
            <person name="Barrangou R."/>
            <person name="Klaenhammer T.R."/>
            <person name="Caufield P.W."/>
            <person name="Cui Y."/>
            <person name="Zhang H."/>
            <person name="O'Toole P.W."/>
        </authorList>
    </citation>
    <scope>NUCLEOTIDE SEQUENCE [LARGE SCALE GENOMIC DNA]</scope>
    <source>
        <strain evidence="7 8">DSM 15707</strain>
    </source>
</reference>
<name>A0A0R1RLU1_9LACO</name>
<dbReference type="InterPro" id="IPR003439">
    <property type="entry name" value="ABC_transporter-like_ATP-bd"/>
</dbReference>
<keyword evidence="3" id="KW-0067">ATP-binding</keyword>
<dbReference type="RefSeq" id="WP_057889241.1">
    <property type="nucleotide sequence ID" value="NZ_AZFE01000003.1"/>
</dbReference>
<dbReference type="InterPro" id="IPR032524">
    <property type="entry name" value="ABC_tran_C"/>
</dbReference>
<evidence type="ECO:0000256" key="4">
    <source>
        <dbReference type="SAM" id="Coils"/>
    </source>
</evidence>
<gene>
    <name evidence="7" type="ORF">FC70_GL000285</name>
</gene>
<dbReference type="PROSITE" id="PS00211">
    <property type="entry name" value="ABC_TRANSPORTER_1"/>
    <property type="match status" value="1"/>
</dbReference>
<feature type="coiled-coil region" evidence="4">
    <location>
        <begin position="87"/>
        <end position="114"/>
    </location>
</feature>
<dbReference type="InterPro" id="IPR051309">
    <property type="entry name" value="ABCF_ATPase"/>
</dbReference>
<protein>
    <submittedName>
        <fullName evidence="7">ABC superfamily ATP binding cassette transporter, ABC protein</fullName>
    </submittedName>
</protein>
<dbReference type="Pfam" id="PF00005">
    <property type="entry name" value="ABC_tran"/>
    <property type="match status" value="2"/>
</dbReference>
<evidence type="ECO:0000256" key="3">
    <source>
        <dbReference type="ARBA" id="ARBA00022840"/>
    </source>
</evidence>
<dbReference type="Gene3D" id="1.10.287.380">
    <property type="entry name" value="Valyl-tRNA synthetase, C-terminal domain"/>
    <property type="match status" value="1"/>
</dbReference>
<dbReference type="InterPro" id="IPR017871">
    <property type="entry name" value="ABC_transporter-like_CS"/>
</dbReference>
<dbReference type="CDD" id="cd03221">
    <property type="entry name" value="ABCF_EF-3"/>
    <property type="match status" value="2"/>
</dbReference>